<feature type="region of interest" description="Disordered" evidence="11">
    <location>
        <begin position="180"/>
        <end position="206"/>
    </location>
</feature>
<evidence type="ECO:0000259" key="13">
    <source>
        <dbReference type="PROSITE" id="PS51141"/>
    </source>
</evidence>
<evidence type="ECO:0000313" key="15">
    <source>
        <dbReference type="Proteomes" id="UP001632038"/>
    </source>
</evidence>
<evidence type="ECO:0000256" key="10">
    <source>
        <dbReference type="PROSITE-ProRule" id="PRU00470"/>
    </source>
</evidence>
<dbReference type="GO" id="GO:0008270">
    <property type="term" value="F:zinc ion binding"/>
    <property type="evidence" value="ECO:0007669"/>
    <property type="project" value="UniProtKB-KW"/>
</dbReference>
<feature type="domain" description="SBP-type" evidence="13">
    <location>
        <begin position="113"/>
        <end position="190"/>
    </location>
</feature>
<feature type="compositionally biased region" description="Polar residues" evidence="11">
    <location>
        <begin position="25"/>
        <end position="40"/>
    </location>
</feature>
<feature type="compositionally biased region" description="Polar residues" evidence="11">
    <location>
        <begin position="331"/>
        <end position="342"/>
    </location>
</feature>
<comment type="caution">
    <text evidence="14">The sequence shown here is derived from an EMBL/GenBank/DDBJ whole genome shotgun (WGS) entry which is preliminary data.</text>
</comment>
<feature type="region of interest" description="Disordered" evidence="11">
    <location>
        <begin position="456"/>
        <end position="476"/>
    </location>
</feature>
<dbReference type="Pfam" id="PF26102">
    <property type="entry name" value="Ig_SPL7"/>
    <property type="match status" value="1"/>
</dbReference>
<keyword evidence="12" id="KW-0812">Transmembrane</keyword>
<keyword evidence="4" id="KW-0862">Zinc</keyword>
<feature type="compositionally biased region" description="Basic residues" evidence="11">
    <location>
        <begin position="180"/>
        <end position="189"/>
    </location>
</feature>
<keyword evidence="2" id="KW-0479">Metal-binding</keyword>
<dbReference type="GO" id="GO:0005634">
    <property type="term" value="C:nucleus"/>
    <property type="evidence" value="ECO:0007669"/>
    <property type="project" value="UniProtKB-SubCell"/>
</dbReference>
<dbReference type="Pfam" id="PF03110">
    <property type="entry name" value="SBP"/>
    <property type="match status" value="1"/>
</dbReference>
<evidence type="ECO:0000256" key="1">
    <source>
        <dbReference type="ARBA" id="ARBA00004123"/>
    </source>
</evidence>
<dbReference type="SUPFAM" id="SSF103612">
    <property type="entry name" value="SBT domain"/>
    <property type="match status" value="1"/>
</dbReference>
<dbReference type="Gene3D" id="1.25.40.20">
    <property type="entry name" value="Ankyrin repeat-containing domain"/>
    <property type="match status" value="1"/>
</dbReference>
<dbReference type="Proteomes" id="UP001632038">
    <property type="component" value="Unassembled WGS sequence"/>
</dbReference>
<keyword evidence="3 10" id="KW-0863">Zinc-finger</keyword>
<feature type="transmembrane region" description="Helical" evidence="12">
    <location>
        <begin position="946"/>
        <end position="964"/>
    </location>
</feature>
<feature type="region of interest" description="Disordered" evidence="11">
    <location>
        <begin position="1"/>
        <end position="115"/>
    </location>
</feature>
<evidence type="ECO:0000256" key="4">
    <source>
        <dbReference type="ARBA" id="ARBA00022833"/>
    </source>
</evidence>
<evidence type="ECO:0000256" key="11">
    <source>
        <dbReference type="SAM" id="MobiDB-lite"/>
    </source>
</evidence>
<dbReference type="FunFam" id="4.10.1100.10:FF:000001">
    <property type="entry name" value="Squamosa promoter-binding-like protein 14"/>
    <property type="match status" value="1"/>
</dbReference>
<accession>A0ABD3BMQ4</accession>
<dbReference type="PANTHER" id="PTHR31251">
    <property type="entry name" value="SQUAMOSA PROMOTER-BINDING-LIKE PROTEIN 4"/>
    <property type="match status" value="1"/>
</dbReference>
<comment type="subcellular location">
    <subcellularLocation>
        <location evidence="1">Nucleus</location>
    </subcellularLocation>
</comment>
<sequence length="986" mass="110023">MVEEVPAKKRGNMQSIAKKRGLPFHSSSIGHQDPSKNWNLKSWEWDSSRFVATPAQQSDEVRPGNPSRTDQSREGDKNAQLSKDGLNLMEETQSVPRPNKRVRSGSPGGTSRHPMCQVDECEEDLLKAKDYHRRHKVCEVHSKAVKASVGRQMQRFCQQCSRFHPLLEFDEGKRSCRRRLAGHNRRRRKTQPEETTRPRVLLPDSPQNNFNCDVNVILEALAHVQGSTGDNSGKHSTTPPEKENDNLIQLLSKINSLPLPGHLASTHPLPKTTSSTISNHAQSEKNQNQTSEKALTRSTMDFLAVLSATPSCGETQSQPSIEPSNSEKSKSTAHVDQITSYHSPVEETDTSPSLHLQLLSSLPEDNSARKLLFGGNDVSSNGSNPSEERSTPFSSPLVHNLFPMKTSRETTVKDALLSNSEDEIECVKSRMNNECNTSLQLFGGLIDSIQSSPYQAGYTSSSGSDHSSNLNSDSQERTDRIRFKLFDKDPSDLPLSLRNQIYNWLSSSPSEMESYIKPGCIVLSLYLSMSSLAWNKLEENFLSHVKSLVYDTNDGFWRNGRFLVYTDRKMASHKDGSIRLCKYSRDWTTPELISVSPVAIVAGQETSLLLKGRNLTAPNTTIHCTHADGYSIEKVSSSCHASGHDEISLSSFKIREAASNTFGRCFIEVENRFKGTVFPVIIADNTICQELRLLEYEINGANDQETLYFLNELGWLFQRKSNSSLFQTPNYNLYRFKLLLTFSIEHDFCALVKTLLDILLELVLGSKKGLANESLAMLSEIHLLNRAVRRRCRAMVDLLVNYSVINPDDSSRRFIFLPDLAGAGNLTPLHLAACMSSSDDIVDALTNDPQTIGMQSWKTVPDANGLSPYAYASMRNNHSYNDLIARKVSDRKNGQISISIKDGMKPLQVEIEDDLGPKPSSCSKCAVAAARLYSTRFSTGLLHRPYIHSMLVVAVVCVCVCLLLRGHPNTPFNSPLVWENMRFGSQ</sequence>
<keyword evidence="12" id="KW-1133">Transmembrane helix</keyword>
<name>A0ABD3BMQ4_9LAMI</name>
<feature type="compositionally biased region" description="Polar residues" evidence="11">
    <location>
        <begin position="310"/>
        <end position="324"/>
    </location>
</feature>
<evidence type="ECO:0000256" key="5">
    <source>
        <dbReference type="ARBA" id="ARBA00023015"/>
    </source>
</evidence>
<feature type="region of interest" description="Disordered" evidence="11">
    <location>
        <begin position="310"/>
        <end position="352"/>
    </location>
</feature>
<evidence type="ECO:0000256" key="3">
    <source>
        <dbReference type="ARBA" id="ARBA00022771"/>
    </source>
</evidence>
<evidence type="ECO:0000313" key="14">
    <source>
        <dbReference type="EMBL" id="KAL3618414.1"/>
    </source>
</evidence>
<evidence type="ECO:0000256" key="6">
    <source>
        <dbReference type="ARBA" id="ARBA00023125"/>
    </source>
</evidence>
<keyword evidence="8" id="KW-0539">Nucleus</keyword>
<dbReference type="GO" id="GO:0003677">
    <property type="term" value="F:DNA binding"/>
    <property type="evidence" value="ECO:0007669"/>
    <property type="project" value="UniProtKB-KW"/>
</dbReference>
<organism evidence="14 15">
    <name type="scientific">Castilleja foliolosa</name>
    <dbReference type="NCBI Taxonomy" id="1961234"/>
    <lineage>
        <taxon>Eukaryota</taxon>
        <taxon>Viridiplantae</taxon>
        <taxon>Streptophyta</taxon>
        <taxon>Embryophyta</taxon>
        <taxon>Tracheophyta</taxon>
        <taxon>Spermatophyta</taxon>
        <taxon>Magnoliopsida</taxon>
        <taxon>eudicotyledons</taxon>
        <taxon>Gunneridae</taxon>
        <taxon>Pentapetalae</taxon>
        <taxon>asterids</taxon>
        <taxon>lamiids</taxon>
        <taxon>Lamiales</taxon>
        <taxon>Orobanchaceae</taxon>
        <taxon>Pedicularideae</taxon>
        <taxon>Castillejinae</taxon>
        <taxon>Castilleja</taxon>
    </lineage>
</organism>
<dbReference type="InterPro" id="IPR004333">
    <property type="entry name" value="SBP_dom"/>
</dbReference>
<protein>
    <submittedName>
        <fullName evidence="14">SBP domain</fullName>
    </submittedName>
</protein>
<keyword evidence="15" id="KW-1185">Reference proteome</keyword>
<feature type="region of interest" description="Disordered" evidence="11">
    <location>
        <begin position="370"/>
        <end position="405"/>
    </location>
</feature>
<dbReference type="EMBL" id="JAVIJP010000081">
    <property type="protein sequence ID" value="KAL3618414.1"/>
    <property type="molecule type" value="Genomic_DNA"/>
</dbReference>
<dbReference type="PROSITE" id="PS51141">
    <property type="entry name" value="ZF_SBP"/>
    <property type="match status" value="1"/>
</dbReference>
<reference evidence="15" key="1">
    <citation type="journal article" date="2024" name="IScience">
        <title>Strigolactones Initiate the Formation of Haustorium-like Structures in Castilleja.</title>
        <authorList>
            <person name="Buerger M."/>
            <person name="Peterson D."/>
            <person name="Chory J."/>
        </authorList>
    </citation>
    <scope>NUCLEOTIDE SEQUENCE [LARGE SCALE GENOMIC DNA]</scope>
</reference>
<evidence type="ECO:0000256" key="7">
    <source>
        <dbReference type="ARBA" id="ARBA00023163"/>
    </source>
</evidence>
<keyword evidence="5" id="KW-0805">Transcription regulation</keyword>
<gene>
    <name evidence="14" type="primary">SPL14_3</name>
    <name evidence="14" type="ORF">CASFOL_038735</name>
</gene>
<evidence type="ECO:0000256" key="8">
    <source>
        <dbReference type="ARBA" id="ARBA00023242"/>
    </source>
</evidence>
<dbReference type="InterPro" id="IPR036893">
    <property type="entry name" value="SBP_sf"/>
</dbReference>
<feature type="compositionally biased region" description="Low complexity" evidence="11">
    <location>
        <begin position="460"/>
        <end position="473"/>
    </location>
</feature>
<evidence type="ECO:0000256" key="12">
    <source>
        <dbReference type="SAM" id="Phobius"/>
    </source>
</evidence>
<feature type="region of interest" description="Disordered" evidence="11">
    <location>
        <begin position="259"/>
        <end position="294"/>
    </location>
</feature>
<dbReference type="AlphaFoldDB" id="A0ABD3BMQ4"/>
<dbReference type="SUPFAM" id="SSF48403">
    <property type="entry name" value="Ankyrin repeat"/>
    <property type="match status" value="1"/>
</dbReference>
<keyword evidence="7" id="KW-0804">Transcription</keyword>
<dbReference type="InterPro" id="IPR036770">
    <property type="entry name" value="Ankyrin_rpt-contain_sf"/>
</dbReference>
<proteinExistence type="predicted"/>
<dbReference type="Gene3D" id="4.10.1100.10">
    <property type="entry name" value="Transcription factor, SBP-box domain"/>
    <property type="match status" value="1"/>
</dbReference>
<evidence type="ECO:0000256" key="2">
    <source>
        <dbReference type="ARBA" id="ARBA00022723"/>
    </source>
</evidence>
<feature type="compositionally biased region" description="Polar residues" evidence="11">
    <location>
        <begin position="271"/>
        <end position="294"/>
    </location>
</feature>
<evidence type="ECO:0000256" key="9">
    <source>
        <dbReference type="ARBA" id="ARBA00056472"/>
    </source>
</evidence>
<keyword evidence="12" id="KW-0472">Membrane</keyword>
<keyword evidence="6" id="KW-0238">DNA-binding</keyword>
<comment type="function">
    <text evidence="9">Probable transcriptional factor. Binds to the promoter of the SQUAMOSA gene.</text>
</comment>
<dbReference type="InterPro" id="IPR044817">
    <property type="entry name" value="SBP-like"/>
</dbReference>
<dbReference type="PANTHER" id="PTHR31251:SF110">
    <property type="entry name" value="SQUAMOSA PROMOTER-BINDING-LIKE PROTEIN 14"/>
    <property type="match status" value="1"/>
</dbReference>